<keyword evidence="2" id="KW-0677">Repeat</keyword>
<dbReference type="InterPro" id="IPR029030">
    <property type="entry name" value="Caspase-like_dom_sf"/>
</dbReference>
<dbReference type="GO" id="GO:0004197">
    <property type="term" value="F:cysteine-type endopeptidase activity"/>
    <property type="evidence" value="ECO:0007669"/>
    <property type="project" value="InterPro"/>
</dbReference>
<feature type="repeat" description="WD" evidence="3">
    <location>
        <begin position="1410"/>
        <end position="1451"/>
    </location>
</feature>
<feature type="repeat" description="WD" evidence="3">
    <location>
        <begin position="1159"/>
        <end position="1192"/>
    </location>
</feature>
<dbReference type="PANTHER" id="PTHR19879">
    <property type="entry name" value="TRANSCRIPTION INITIATION FACTOR TFIID"/>
    <property type="match status" value="1"/>
</dbReference>
<dbReference type="InterPro" id="IPR036322">
    <property type="entry name" value="WD40_repeat_dom_sf"/>
</dbReference>
<dbReference type="Gene3D" id="2.130.10.10">
    <property type="entry name" value="YVTN repeat-like/Quinoprotein amine dehydrogenase"/>
    <property type="match status" value="6"/>
</dbReference>
<sequence length="1536" mass="172096">MSKHNFNRNFAVIIGINSYQNSIRELITAVPDALKLAEIIQKQHENLKPQYQAQNKYEVQLFLNQRASLSQLKQLIADFKQGQITLDREKVTVTESDRLLFYFAGHGIALDALENQEGPVGYLIPQDAISGDSSTYLTMQELHDALNALPCRHLLAILDCCFAGAFRWASVKREVVRKVQIYKERYDRFISDRAWQVITSASDDQKALDFLGSRGRVTDGNEVHSPFAQALFDVLLGKGGDSNQDGMVTATELYSYLRDQVEIASENYYQRQTPSLCPLRKHDKGEFIFLLPDFDRDKLEDAPPLNVENNPYRGLSSYDEKDSSLFFGREEQIQKLYQKVVDNKQQLTLVLGASGTGKSSLVKAGLIPKFRKDDKTWRILPPFRPGESPLKSLNNVLESVKQPLIQAGTSSRLFTPAEESLGNWFKNNPQAKLLVVIDQFEELITLSKSEEAEKFQIFIKNILAKYPNNIHVVITLRLDFEAHFQTSVLKDFWNDDARFVVSPMSQNEFREAIEKPASQKVLYFDPPRLVDELINEVVQMPGALPLLSFTLSELYLKYLGDRTRDNRALTKKDYEELGRVVGSLTKRANQEYDRLVKENPAYQDTVRRVMLRMVSLQGGELARRQVHKSELVYPSQEESDRVQTVIKRFSEARLIVEGSNSEGEPYVEPAHDALVCGWDKLLAWKKENEENIILQRRLTPDAEEWKSIKGKFQPLGLQTKAKTAIDWFDLRLYTIENSLTKIPAQIARLWRRTQNQQKHSREKPVQFLWDTNPYLDVVATEFSCNDNWLNQVETEFVQESVLQKRRNLSWQWRIAGAVTLIISVAAVIAFIQWINAQKQLVSTIGSLTNTSQELFESNKEFDALLTSLNAGTQKKRLTFRADDHLDIRIKDALQNAVLWVKEQNRLEGHLASANSVSFSPNRRVLASGSADGTIKLWDVTTGKNTNTLPGHQSSVNSVSFSADGQILASGSADGTIKLWDVTTGKNTTLTGHKFSVNSVSFSADGQILASGSADGTIKLWDVTTGKNTTLTGHKFSVNSVSFSADGQILASGSADQTIGIWDVATGMGMFYPFSREMSWGSIDSVSFSPNGKTLAFAGEDQTIKLLDVDQKKIIKLSAAHNGRIKSVIFSHNGQTLASASWDNTIKLWDVTTGREIDTLPGHHQFINSVSFSLDDQILASASEDLTIKIWNIHIRPEVNPLIAHDNEIWSISFSPDGKLLASGSKDRTINIWNVATSKIKNSHQADHFIRSVSFNPKDENVIAFATFTKITFWNFVTNEKIHIDTHHNNLTTNISFSPNGNLIAESNWDKNIYLWDVATKTIITTLTGHTDKVNNVSFSPDGRLLASGSEDKNIIFWDAATGDKINIFTGHTAGVRSVIFSPNGSLLASGSADGTIKLWDVAKGTLKLTLKGHTGTVFSVSFSPDGRLLASGSVDKNIIFWDVATGEKITTLKRHTGEVSNVSFSPNANELLASGSADKKVILWNYREILSKFTLDALLARGCDHVRDYLQNNPNVNEGDRHLCDDVPPITTKPEN</sequence>
<evidence type="ECO:0000256" key="1">
    <source>
        <dbReference type="ARBA" id="ARBA00022574"/>
    </source>
</evidence>
<dbReference type="InterPro" id="IPR018247">
    <property type="entry name" value="EF_Hand_1_Ca_BS"/>
</dbReference>
<gene>
    <name evidence="7" type="ORF">GXM_07084</name>
</gene>
<dbReference type="PROSITE" id="PS00678">
    <property type="entry name" value="WD_REPEATS_1"/>
    <property type="match status" value="10"/>
</dbReference>
<feature type="repeat" description="WD" evidence="3">
    <location>
        <begin position="1117"/>
        <end position="1158"/>
    </location>
</feature>
<dbReference type="KEGG" id="nsh:GXM_07084"/>
<feature type="domain" description="Novel STAND NTPase 1" evidence="6">
    <location>
        <begin position="311"/>
        <end position="707"/>
    </location>
</feature>
<feature type="domain" description="Peptidase C14 caspase" evidence="5">
    <location>
        <begin position="8"/>
        <end position="276"/>
    </location>
</feature>
<dbReference type="GO" id="GO:0006508">
    <property type="term" value="P:proteolysis"/>
    <property type="evidence" value="ECO:0007669"/>
    <property type="project" value="InterPro"/>
</dbReference>
<dbReference type="PANTHER" id="PTHR19879:SF9">
    <property type="entry name" value="TRANSCRIPTION INITIATION FACTOR TFIID SUBUNIT 5"/>
    <property type="match status" value="1"/>
</dbReference>
<keyword evidence="8" id="KW-1185">Reference proteome</keyword>
<feature type="repeat" description="WD" evidence="3">
    <location>
        <begin position="1030"/>
        <end position="1066"/>
    </location>
</feature>
<dbReference type="Gene3D" id="3.40.50.1460">
    <property type="match status" value="1"/>
</dbReference>
<dbReference type="PROSITE" id="PS50082">
    <property type="entry name" value="WD_REPEATS_2"/>
    <property type="match status" value="13"/>
</dbReference>
<dbReference type="Pfam" id="PF00656">
    <property type="entry name" value="Peptidase_C14"/>
    <property type="match status" value="1"/>
</dbReference>
<feature type="repeat" description="WD" evidence="3">
    <location>
        <begin position="989"/>
        <end position="1030"/>
    </location>
</feature>
<feature type="region of interest" description="Disordered" evidence="4">
    <location>
        <begin position="1517"/>
        <end position="1536"/>
    </location>
</feature>
<dbReference type="RefSeq" id="WP_152590944.1">
    <property type="nucleotide sequence ID" value="NZ_CP045227.1"/>
</dbReference>
<dbReference type="CDD" id="cd00200">
    <property type="entry name" value="WD40"/>
    <property type="match status" value="2"/>
</dbReference>
<dbReference type="PROSITE" id="PS00018">
    <property type="entry name" value="EF_HAND_1"/>
    <property type="match status" value="1"/>
</dbReference>
<dbReference type="PROSITE" id="PS50294">
    <property type="entry name" value="WD_REPEATS_REGION"/>
    <property type="match status" value="12"/>
</dbReference>
<dbReference type="SMART" id="SM00320">
    <property type="entry name" value="WD40"/>
    <property type="match status" value="14"/>
</dbReference>
<protein>
    <recommendedName>
        <fullName evidence="9">Peptidase C14 caspase domain-containing protein</fullName>
    </recommendedName>
</protein>
<dbReference type="PRINTS" id="PR00320">
    <property type="entry name" value="GPROTEINBRPT"/>
</dbReference>
<evidence type="ECO:0000313" key="7">
    <source>
        <dbReference type="EMBL" id="QFS49590.1"/>
    </source>
</evidence>
<feature type="repeat" description="WD" evidence="3">
    <location>
        <begin position="1368"/>
        <end position="1409"/>
    </location>
</feature>
<dbReference type="Pfam" id="PF00400">
    <property type="entry name" value="WD40"/>
    <property type="match status" value="13"/>
</dbReference>
<dbReference type="InterPro" id="IPR027417">
    <property type="entry name" value="P-loop_NTPase"/>
</dbReference>
<dbReference type="InterPro" id="IPR011600">
    <property type="entry name" value="Pept_C14_caspase"/>
</dbReference>
<evidence type="ECO:0000256" key="2">
    <source>
        <dbReference type="ARBA" id="ARBA00022737"/>
    </source>
</evidence>
<dbReference type="InterPro" id="IPR019775">
    <property type="entry name" value="WD40_repeat_CS"/>
</dbReference>
<feature type="repeat" description="WD" evidence="3">
    <location>
        <begin position="1326"/>
        <end position="1367"/>
    </location>
</feature>
<name>A0A5P8WA82_9NOSO</name>
<dbReference type="Proteomes" id="UP000326678">
    <property type="component" value="Chromosome Gxm2"/>
</dbReference>
<dbReference type="SUPFAM" id="SSF52540">
    <property type="entry name" value="P-loop containing nucleoside triphosphate hydrolases"/>
    <property type="match status" value="1"/>
</dbReference>
<organism evidence="7 8">
    <name type="scientific">Nostoc sphaeroides CCNUC1</name>
    <dbReference type="NCBI Taxonomy" id="2653204"/>
    <lineage>
        <taxon>Bacteria</taxon>
        <taxon>Bacillati</taxon>
        <taxon>Cyanobacteriota</taxon>
        <taxon>Cyanophyceae</taxon>
        <taxon>Nostocales</taxon>
        <taxon>Nostocaceae</taxon>
        <taxon>Nostoc</taxon>
    </lineage>
</organism>
<dbReference type="SUPFAM" id="SSF50978">
    <property type="entry name" value="WD40 repeat-like"/>
    <property type="match status" value="2"/>
</dbReference>
<feature type="repeat" description="WD" evidence="3">
    <location>
        <begin position="1201"/>
        <end position="1242"/>
    </location>
</feature>
<evidence type="ECO:0000259" key="5">
    <source>
        <dbReference type="Pfam" id="PF00656"/>
    </source>
</evidence>
<feature type="repeat" description="WD" evidence="3">
    <location>
        <begin position="1284"/>
        <end position="1325"/>
    </location>
</feature>
<dbReference type="SUPFAM" id="SSF52129">
    <property type="entry name" value="Caspase-like"/>
    <property type="match status" value="1"/>
</dbReference>
<dbReference type="Gene3D" id="3.40.50.300">
    <property type="entry name" value="P-loop containing nucleotide triphosphate hydrolases"/>
    <property type="match status" value="1"/>
</dbReference>
<dbReference type="InterPro" id="IPR015943">
    <property type="entry name" value="WD40/YVTN_repeat-like_dom_sf"/>
</dbReference>
<reference evidence="7 8" key="1">
    <citation type="submission" date="2019-10" db="EMBL/GenBank/DDBJ databases">
        <title>Genomic and transcriptomic insights into the perfect genentic adaptation of a filamentous nitrogen-fixing cyanobacterium to rice fields.</title>
        <authorList>
            <person name="Chen Z."/>
        </authorList>
    </citation>
    <scope>NUCLEOTIDE SEQUENCE [LARGE SCALE GENOMIC DNA]</scope>
    <source>
        <strain evidence="7">CCNUC1</strain>
    </source>
</reference>
<evidence type="ECO:0000256" key="4">
    <source>
        <dbReference type="SAM" id="MobiDB-lite"/>
    </source>
</evidence>
<evidence type="ECO:0000313" key="8">
    <source>
        <dbReference type="Proteomes" id="UP000326678"/>
    </source>
</evidence>
<dbReference type="Pfam" id="PF20703">
    <property type="entry name" value="nSTAND1"/>
    <property type="match status" value="1"/>
</dbReference>
<dbReference type="EMBL" id="CP045227">
    <property type="protein sequence ID" value="QFS49590.1"/>
    <property type="molecule type" value="Genomic_DNA"/>
</dbReference>
<feature type="repeat" description="WD" evidence="3">
    <location>
        <begin position="1082"/>
        <end position="1116"/>
    </location>
</feature>
<feature type="repeat" description="WD" evidence="3">
    <location>
        <begin position="948"/>
        <end position="989"/>
    </location>
</feature>
<feature type="repeat" description="WD" evidence="3">
    <location>
        <begin position="906"/>
        <end position="947"/>
    </location>
</feature>
<dbReference type="InterPro" id="IPR001680">
    <property type="entry name" value="WD40_rpt"/>
</dbReference>
<feature type="repeat" description="WD" evidence="3">
    <location>
        <begin position="1452"/>
        <end position="1487"/>
    </location>
</feature>
<dbReference type="InterPro" id="IPR020472">
    <property type="entry name" value="WD40_PAC1"/>
</dbReference>
<keyword evidence="1 3" id="KW-0853">WD repeat</keyword>
<evidence type="ECO:0008006" key="9">
    <source>
        <dbReference type="Google" id="ProtNLM"/>
    </source>
</evidence>
<proteinExistence type="predicted"/>
<accession>A0A5P8WA82</accession>
<dbReference type="InterPro" id="IPR049052">
    <property type="entry name" value="nSTAND1"/>
</dbReference>
<evidence type="ECO:0000256" key="3">
    <source>
        <dbReference type="PROSITE-ProRule" id="PRU00221"/>
    </source>
</evidence>
<evidence type="ECO:0000259" key="6">
    <source>
        <dbReference type="Pfam" id="PF20703"/>
    </source>
</evidence>